<dbReference type="Proteomes" id="UP000034471">
    <property type="component" value="Unassembled WGS sequence"/>
</dbReference>
<dbReference type="PANTHER" id="PTHR12526">
    <property type="entry name" value="GLYCOSYLTRANSFERASE"/>
    <property type="match status" value="1"/>
</dbReference>
<dbReference type="GO" id="GO:0016757">
    <property type="term" value="F:glycosyltransferase activity"/>
    <property type="evidence" value="ECO:0007669"/>
    <property type="project" value="InterPro"/>
</dbReference>
<dbReference type="CDD" id="cd03801">
    <property type="entry name" value="GT4_PimA-like"/>
    <property type="match status" value="1"/>
</dbReference>
<protein>
    <submittedName>
        <fullName evidence="2">Glycosyltransferase</fullName>
    </submittedName>
</protein>
<dbReference type="SUPFAM" id="SSF53756">
    <property type="entry name" value="UDP-Glycosyltransferase/glycogen phosphorylase"/>
    <property type="match status" value="1"/>
</dbReference>
<accession>A0A0G0KDZ7</accession>
<dbReference type="EMBL" id="LBTJ01000002">
    <property type="protein sequence ID" value="KKQ38816.1"/>
    <property type="molecule type" value="Genomic_DNA"/>
</dbReference>
<dbReference type="InterPro" id="IPR001296">
    <property type="entry name" value="Glyco_trans_1"/>
</dbReference>
<proteinExistence type="predicted"/>
<gene>
    <name evidence="2" type="ORF">US54_C0002G0004</name>
</gene>
<sequence length="387" mass="44947">MKTIIHILSHTLENDSNLNYHIEGNWASRLAKNTLQYTNIFKHEVWYPVRHLKKSVKITKHNIKYKLFPAKTLNVGLESYFGLISCPLLFLELSHYNPKSTVIHIQGERGSILHKLLLYKPLFPIIVQYHGYGQPPWLDWFEKISVALIEKMAFPRVKHFFVPIRPRVKYLTETIHISPDKISFENVGVDYSKFKPRNKEYIRKQLHLPKKAFIMLFVGHLIYSKGVDIIIQAYEKLKSSFPHLYLLFVGAHPKDPLYTTALQRADKIIGVTDNKDLPLYYNASDVYCLYGNPKTARYGGVGIASYEALASNLNVISTNLIHFPDDITSKVGFIPKNSIDFENKLEYLIRNPNFAFNARSIVEPYISNDFVMKNIIEIYRNLFPINR</sequence>
<evidence type="ECO:0000313" key="2">
    <source>
        <dbReference type="EMBL" id="KKQ38816.1"/>
    </source>
</evidence>
<organism evidence="2 3">
    <name type="scientific">Candidatus Roizmanbacteria bacterium GW2011_GWA2_37_7</name>
    <dbReference type="NCBI Taxonomy" id="1618481"/>
    <lineage>
        <taxon>Bacteria</taxon>
        <taxon>Candidatus Roizmaniibacteriota</taxon>
    </lineage>
</organism>
<evidence type="ECO:0000313" key="3">
    <source>
        <dbReference type="Proteomes" id="UP000034471"/>
    </source>
</evidence>
<keyword evidence="2" id="KW-0808">Transferase</keyword>
<dbReference type="STRING" id="1618481.US54_C0002G0004"/>
<reference evidence="2 3" key="1">
    <citation type="journal article" date="2015" name="Nature">
        <title>rRNA introns, odd ribosomes, and small enigmatic genomes across a large radiation of phyla.</title>
        <authorList>
            <person name="Brown C.T."/>
            <person name="Hug L.A."/>
            <person name="Thomas B.C."/>
            <person name="Sharon I."/>
            <person name="Castelle C.J."/>
            <person name="Singh A."/>
            <person name="Wilkins M.J."/>
            <person name="Williams K.H."/>
            <person name="Banfield J.F."/>
        </authorList>
    </citation>
    <scope>NUCLEOTIDE SEQUENCE [LARGE SCALE GENOMIC DNA]</scope>
</reference>
<dbReference type="PANTHER" id="PTHR12526:SF630">
    <property type="entry name" value="GLYCOSYLTRANSFERASE"/>
    <property type="match status" value="1"/>
</dbReference>
<feature type="domain" description="Glycosyl transferase family 1" evidence="1">
    <location>
        <begin position="199"/>
        <end position="354"/>
    </location>
</feature>
<name>A0A0G0KDZ7_9BACT</name>
<dbReference type="Gene3D" id="3.40.50.2000">
    <property type="entry name" value="Glycogen Phosphorylase B"/>
    <property type="match status" value="2"/>
</dbReference>
<evidence type="ECO:0000259" key="1">
    <source>
        <dbReference type="Pfam" id="PF00534"/>
    </source>
</evidence>
<dbReference type="Pfam" id="PF00534">
    <property type="entry name" value="Glycos_transf_1"/>
    <property type="match status" value="1"/>
</dbReference>
<dbReference type="AlphaFoldDB" id="A0A0G0KDZ7"/>
<comment type="caution">
    <text evidence="2">The sequence shown here is derived from an EMBL/GenBank/DDBJ whole genome shotgun (WGS) entry which is preliminary data.</text>
</comment>